<protein>
    <submittedName>
        <fullName evidence="2">DUF4148 domain-containing protein</fullName>
    </submittedName>
</protein>
<organism evidence="2 3">
    <name type="scientific">Xylophilus rhododendri</name>
    <dbReference type="NCBI Taxonomy" id="2697032"/>
    <lineage>
        <taxon>Bacteria</taxon>
        <taxon>Pseudomonadati</taxon>
        <taxon>Pseudomonadota</taxon>
        <taxon>Betaproteobacteria</taxon>
        <taxon>Burkholderiales</taxon>
        <taxon>Xylophilus</taxon>
    </lineage>
</organism>
<name>A0A857J5D9_9BURK</name>
<dbReference type="EMBL" id="CP047650">
    <property type="protein sequence ID" value="QHI98433.1"/>
    <property type="molecule type" value="Genomic_DNA"/>
</dbReference>
<keyword evidence="3" id="KW-1185">Reference proteome</keyword>
<dbReference type="Proteomes" id="UP000464787">
    <property type="component" value="Chromosome"/>
</dbReference>
<evidence type="ECO:0000313" key="3">
    <source>
        <dbReference type="Proteomes" id="UP000464787"/>
    </source>
</evidence>
<gene>
    <name evidence="2" type="ORF">GT347_10765</name>
</gene>
<dbReference type="AlphaFoldDB" id="A0A857J5D9"/>
<dbReference type="Pfam" id="PF13663">
    <property type="entry name" value="DUF4148"/>
    <property type="match status" value="1"/>
</dbReference>
<keyword evidence="1" id="KW-0732">Signal</keyword>
<reference evidence="2 3" key="1">
    <citation type="submission" date="2020-01" db="EMBL/GenBank/DDBJ databases">
        <title>Genome sequencing of strain KACC 21265.</title>
        <authorList>
            <person name="Heo J."/>
            <person name="Kim S.-J."/>
            <person name="Kim J.-S."/>
            <person name="Hong S.-B."/>
            <person name="Kwon S.-W."/>
        </authorList>
    </citation>
    <scope>NUCLEOTIDE SEQUENCE [LARGE SCALE GENOMIC DNA]</scope>
    <source>
        <strain evidence="2 3">KACC 21265</strain>
    </source>
</reference>
<accession>A0A857J5D9</accession>
<evidence type="ECO:0000256" key="1">
    <source>
        <dbReference type="SAM" id="SignalP"/>
    </source>
</evidence>
<evidence type="ECO:0000313" key="2">
    <source>
        <dbReference type="EMBL" id="QHI98433.1"/>
    </source>
</evidence>
<feature type="signal peptide" evidence="1">
    <location>
        <begin position="1"/>
        <end position="21"/>
    </location>
</feature>
<dbReference type="RefSeq" id="WP_160551950.1">
    <property type="nucleotide sequence ID" value="NZ_CP047650.1"/>
</dbReference>
<proteinExistence type="predicted"/>
<dbReference type="InterPro" id="IPR025421">
    <property type="entry name" value="DUF4148"/>
</dbReference>
<dbReference type="KEGG" id="xyk:GT347_10765"/>
<sequence length="76" mass="7829">MNRFALLAIALSAAVSTASFAQSAAAQPAGKTRAEVVAEMEAARARGELQAGHQWGIDVPPTPVARRQVQVAGSTN</sequence>
<feature type="chain" id="PRO_5032887758" evidence="1">
    <location>
        <begin position="22"/>
        <end position="76"/>
    </location>
</feature>